<evidence type="ECO:0000313" key="4">
    <source>
        <dbReference type="Proteomes" id="UP000287168"/>
    </source>
</evidence>
<evidence type="ECO:0000256" key="2">
    <source>
        <dbReference type="SAM" id="SignalP"/>
    </source>
</evidence>
<dbReference type="AlphaFoldDB" id="A0A3S3UCQ1"/>
<dbReference type="EMBL" id="SBLC01000011">
    <property type="protein sequence ID" value="RWY41426.1"/>
    <property type="molecule type" value="Genomic_DNA"/>
</dbReference>
<evidence type="ECO:0000313" key="3">
    <source>
        <dbReference type="EMBL" id="RWY41426.1"/>
    </source>
</evidence>
<proteinExistence type="predicted"/>
<evidence type="ECO:0000256" key="1">
    <source>
        <dbReference type="SAM" id="MobiDB-lite"/>
    </source>
</evidence>
<reference evidence="3 4" key="1">
    <citation type="journal article" date="2015" name="Int. J. Syst. Evol. Microbiol.">
        <title>Gemmobacter intermedius sp. nov., isolated from a white stork (Ciconia ciconia).</title>
        <authorList>
            <person name="Kampfer P."/>
            <person name="Jerzak L."/>
            <person name="Wilharm G."/>
            <person name="Golke J."/>
            <person name="Busse H.J."/>
            <person name="Glaeser S.P."/>
        </authorList>
    </citation>
    <scope>NUCLEOTIDE SEQUENCE [LARGE SCALE GENOMIC DNA]</scope>
    <source>
        <strain evidence="3 4">119/4</strain>
    </source>
</reference>
<feature type="signal peptide" evidence="2">
    <location>
        <begin position="1"/>
        <end position="31"/>
    </location>
</feature>
<accession>A0A3S3UCQ1</accession>
<sequence length="349" mass="39793">MTATTQISRRFLLGSSAALALSTFLPRSALAAEGYWSPLRAPSDRKDRIVHSGHSLTDSYLHPGPWPGTMRLLTEDIGVRSPDRRHIKSTIPGSPIIWRWDNPTDPGTDARRDIANFKTLVITEGGPPARVQPQQQNDYMVQSLDYLCRFTANALKNGDEGRGCRDILLWSIWPSLTLWRPQGNKEWQEFPDFRAALPEYGRSFEFMAAYAAWKMRSFFPDLPDDWRIRVIPGHKWMERVWDAVPAGEMPGIRRIEELFVDDIHANDIGGYGLACLVVSCLYQRNLSERRRLFRVDGVSPELRDWCTRTAWEILKDYAPAGMGGQTSAGLLWDPEKMPDPLPDWRPPTD</sequence>
<dbReference type="PROSITE" id="PS51318">
    <property type="entry name" value="TAT"/>
    <property type="match status" value="1"/>
</dbReference>
<organism evidence="3 4">
    <name type="scientific">Falsigemmobacter intermedius</name>
    <dbReference type="NCBI Taxonomy" id="1553448"/>
    <lineage>
        <taxon>Bacteria</taxon>
        <taxon>Pseudomonadati</taxon>
        <taxon>Pseudomonadota</taxon>
        <taxon>Alphaproteobacteria</taxon>
        <taxon>Rhodobacterales</taxon>
        <taxon>Paracoccaceae</taxon>
        <taxon>Falsigemmobacter</taxon>
    </lineage>
</organism>
<dbReference type="InterPro" id="IPR006311">
    <property type="entry name" value="TAT_signal"/>
</dbReference>
<gene>
    <name evidence="3" type="ORF">EP867_09565</name>
</gene>
<comment type="caution">
    <text evidence="3">The sequence shown here is derived from an EMBL/GenBank/DDBJ whole genome shotgun (WGS) entry which is preliminary data.</text>
</comment>
<dbReference type="RefSeq" id="WP_128488542.1">
    <property type="nucleotide sequence ID" value="NZ_JBHLXB010000002.1"/>
</dbReference>
<dbReference type="OrthoDB" id="8883291at2"/>
<name>A0A3S3UCQ1_9RHOB</name>
<feature type="region of interest" description="Disordered" evidence="1">
    <location>
        <begin position="328"/>
        <end position="349"/>
    </location>
</feature>
<dbReference type="Proteomes" id="UP000287168">
    <property type="component" value="Unassembled WGS sequence"/>
</dbReference>
<keyword evidence="4" id="KW-1185">Reference proteome</keyword>
<protein>
    <submittedName>
        <fullName evidence="3">Uncharacterized protein</fullName>
    </submittedName>
</protein>
<feature type="compositionally biased region" description="Pro residues" evidence="1">
    <location>
        <begin position="339"/>
        <end position="349"/>
    </location>
</feature>
<feature type="chain" id="PRO_5018550618" evidence="2">
    <location>
        <begin position="32"/>
        <end position="349"/>
    </location>
</feature>
<keyword evidence="2" id="KW-0732">Signal</keyword>